<accession>A0A923HUJ1</accession>
<feature type="compositionally biased region" description="Low complexity" evidence="1">
    <location>
        <begin position="38"/>
        <end position="47"/>
    </location>
</feature>
<dbReference type="Pfam" id="PF01863">
    <property type="entry name" value="YgjP-like"/>
    <property type="match status" value="1"/>
</dbReference>
<dbReference type="PANTHER" id="PTHR30399">
    <property type="entry name" value="UNCHARACTERIZED PROTEIN YGJP"/>
    <property type="match status" value="1"/>
</dbReference>
<dbReference type="InterPro" id="IPR053136">
    <property type="entry name" value="UTP_pyrophosphatase-like"/>
</dbReference>
<dbReference type="PANTHER" id="PTHR30399:SF1">
    <property type="entry name" value="UTP PYROPHOSPHATASE"/>
    <property type="match status" value="1"/>
</dbReference>
<evidence type="ECO:0000259" key="2">
    <source>
        <dbReference type="Pfam" id="PF01863"/>
    </source>
</evidence>
<organism evidence="3 4">
    <name type="scientific">Undibacterium nitidum</name>
    <dbReference type="NCBI Taxonomy" id="2762298"/>
    <lineage>
        <taxon>Bacteria</taxon>
        <taxon>Pseudomonadati</taxon>
        <taxon>Pseudomonadota</taxon>
        <taxon>Betaproteobacteria</taxon>
        <taxon>Burkholderiales</taxon>
        <taxon>Oxalobacteraceae</taxon>
        <taxon>Undibacterium</taxon>
    </lineage>
</organism>
<evidence type="ECO:0000313" key="3">
    <source>
        <dbReference type="EMBL" id="MBC3881514.1"/>
    </source>
</evidence>
<keyword evidence="4" id="KW-1185">Reference proteome</keyword>
<dbReference type="AlphaFoldDB" id="A0A923HUJ1"/>
<feature type="domain" description="YgjP-like metallopeptidase" evidence="2">
    <location>
        <begin position="93"/>
        <end position="302"/>
    </location>
</feature>
<dbReference type="InterPro" id="IPR002725">
    <property type="entry name" value="YgjP-like_metallopeptidase"/>
</dbReference>
<dbReference type="Gene3D" id="3.30.2010.10">
    <property type="entry name" value="Metalloproteases ('zincins'), catalytic domain"/>
    <property type="match status" value="1"/>
</dbReference>
<dbReference type="CDD" id="cd07344">
    <property type="entry name" value="M48_yhfN_like"/>
    <property type="match status" value="1"/>
</dbReference>
<protein>
    <submittedName>
        <fullName evidence="3">M48 family metallopeptidase</fullName>
    </submittedName>
</protein>
<feature type="region of interest" description="Disordered" evidence="1">
    <location>
        <begin position="31"/>
        <end position="65"/>
    </location>
</feature>
<name>A0A923HUJ1_9BURK</name>
<evidence type="ECO:0000313" key="4">
    <source>
        <dbReference type="Proteomes" id="UP000627446"/>
    </source>
</evidence>
<dbReference type="EMBL" id="JACOFZ010000002">
    <property type="protein sequence ID" value="MBC3881514.1"/>
    <property type="molecule type" value="Genomic_DNA"/>
</dbReference>
<proteinExistence type="predicted"/>
<dbReference type="RefSeq" id="WP_186915981.1">
    <property type="nucleotide sequence ID" value="NZ_JACOFZ010000002.1"/>
</dbReference>
<comment type="caution">
    <text evidence="3">The sequence shown here is derived from an EMBL/GenBank/DDBJ whole genome shotgun (WGS) entry which is preliminary data.</text>
</comment>
<reference evidence="3" key="1">
    <citation type="submission" date="2020-08" db="EMBL/GenBank/DDBJ databases">
        <title>Novel species isolated from subtropical streams in China.</title>
        <authorList>
            <person name="Lu H."/>
        </authorList>
    </citation>
    <scope>NUCLEOTIDE SEQUENCE</scope>
    <source>
        <strain evidence="3">LX22W</strain>
    </source>
</reference>
<gene>
    <name evidence="3" type="ORF">H8K36_09035</name>
</gene>
<evidence type="ECO:0000256" key="1">
    <source>
        <dbReference type="SAM" id="MobiDB-lite"/>
    </source>
</evidence>
<dbReference type="Proteomes" id="UP000627446">
    <property type="component" value="Unassembled WGS sequence"/>
</dbReference>
<sequence length="311" mass="35512">MAAHKPSFLNSLQRALQLDLFGDLFAVERKSAPPLPKSPQRSPQQPKHNAGRPAPYAQSPNAAPETEGRLRQILLGDVALEYTLRRSKRRSIGFLIGDDGLRITAPKWVTLHDIEQAIIEKQEWILKHLRAKREQQSQKQAAQLRFEEGATIQLLGDAFRLRFELGRSKITLDQANTELLIQLPVEPEDPLHESMCRTRLKAWLQQQAKLIFSQRMPELAQELGVDYKHMQLSSAGTRWGSCTSNGVIRLNWRLVHLDPDLIDYVIAHELAHRIEMNHSPAFWATVGRIYPHYDQARKRLKEVAVSGLPMV</sequence>